<reference evidence="21" key="1">
    <citation type="submission" date="2023-06" db="EMBL/GenBank/DDBJ databases">
        <authorList>
            <person name="Noh H."/>
        </authorList>
    </citation>
    <scope>NUCLEOTIDE SEQUENCE</scope>
    <source>
        <strain evidence="21">DUCC20226</strain>
    </source>
</reference>
<dbReference type="InterPro" id="IPR011545">
    <property type="entry name" value="DEAD/DEAH_box_helicase_dom"/>
</dbReference>
<evidence type="ECO:0000256" key="5">
    <source>
        <dbReference type="ARBA" id="ARBA00022737"/>
    </source>
</evidence>
<dbReference type="Gene3D" id="3.30.160.380">
    <property type="entry name" value="Dicer dimerisation domain"/>
    <property type="match status" value="1"/>
</dbReference>
<feature type="domain" description="Helicase C-terminal" evidence="19">
    <location>
        <begin position="406"/>
        <end position="569"/>
    </location>
</feature>
<evidence type="ECO:0000259" key="20">
    <source>
        <dbReference type="PROSITE" id="PS51327"/>
    </source>
</evidence>
<evidence type="ECO:0000256" key="15">
    <source>
        <dbReference type="SAM" id="MobiDB-lite"/>
    </source>
</evidence>
<evidence type="ECO:0008006" key="23">
    <source>
        <dbReference type="Google" id="ProtNLM"/>
    </source>
</evidence>
<keyword evidence="7" id="KW-0378">Hydrolase</keyword>
<evidence type="ECO:0000256" key="6">
    <source>
        <dbReference type="ARBA" id="ARBA00022741"/>
    </source>
</evidence>
<organism evidence="21 22">
    <name type="scientific">Phomopsis amygdali</name>
    <name type="common">Fusicoccum amygdali</name>
    <dbReference type="NCBI Taxonomy" id="1214568"/>
    <lineage>
        <taxon>Eukaryota</taxon>
        <taxon>Fungi</taxon>
        <taxon>Dikarya</taxon>
        <taxon>Ascomycota</taxon>
        <taxon>Pezizomycotina</taxon>
        <taxon>Sordariomycetes</taxon>
        <taxon>Sordariomycetidae</taxon>
        <taxon>Diaporthales</taxon>
        <taxon>Diaporthaceae</taxon>
        <taxon>Diaporthe</taxon>
    </lineage>
</organism>
<feature type="domain" description="RNase III" evidence="17">
    <location>
        <begin position="1142"/>
        <end position="1336"/>
    </location>
</feature>
<dbReference type="PROSITE" id="PS50137">
    <property type="entry name" value="DS_RBD"/>
    <property type="match status" value="1"/>
</dbReference>
<dbReference type="GO" id="GO:0005524">
    <property type="term" value="F:ATP binding"/>
    <property type="evidence" value="ECO:0007669"/>
    <property type="project" value="UniProtKB-KW"/>
</dbReference>
<keyword evidence="13" id="KW-0464">Manganese</keyword>
<dbReference type="InterPro" id="IPR014001">
    <property type="entry name" value="Helicase_ATP-bd"/>
</dbReference>
<dbReference type="Proteomes" id="UP001265746">
    <property type="component" value="Unassembled WGS sequence"/>
</dbReference>
<dbReference type="InterPro" id="IPR038248">
    <property type="entry name" value="Dicer_dimer_sf"/>
</dbReference>
<dbReference type="InterPro" id="IPR001650">
    <property type="entry name" value="Helicase_C-like"/>
</dbReference>
<dbReference type="GO" id="GO:0005737">
    <property type="term" value="C:cytoplasm"/>
    <property type="evidence" value="ECO:0007669"/>
    <property type="project" value="TreeGrafter"/>
</dbReference>
<dbReference type="SMART" id="SM00490">
    <property type="entry name" value="HELICc"/>
    <property type="match status" value="1"/>
</dbReference>
<dbReference type="InterPro" id="IPR014720">
    <property type="entry name" value="dsRBD_dom"/>
</dbReference>
<dbReference type="InterPro" id="IPR036389">
    <property type="entry name" value="RNase_III_sf"/>
</dbReference>
<feature type="domain" description="RNase III" evidence="17">
    <location>
        <begin position="951"/>
        <end position="1100"/>
    </location>
</feature>
<dbReference type="Gene3D" id="1.10.1520.10">
    <property type="entry name" value="Ribonuclease III domain"/>
    <property type="match status" value="2"/>
</dbReference>
<evidence type="ECO:0000256" key="12">
    <source>
        <dbReference type="ARBA" id="ARBA00023118"/>
    </source>
</evidence>
<evidence type="ECO:0000259" key="18">
    <source>
        <dbReference type="PROSITE" id="PS51192"/>
    </source>
</evidence>
<evidence type="ECO:0000256" key="11">
    <source>
        <dbReference type="ARBA" id="ARBA00022884"/>
    </source>
</evidence>
<evidence type="ECO:0000256" key="7">
    <source>
        <dbReference type="ARBA" id="ARBA00022801"/>
    </source>
</evidence>
<feature type="region of interest" description="Disordered" evidence="15">
    <location>
        <begin position="28"/>
        <end position="51"/>
    </location>
</feature>
<dbReference type="GO" id="GO:0005634">
    <property type="term" value="C:nucleus"/>
    <property type="evidence" value="ECO:0007669"/>
    <property type="project" value="TreeGrafter"/>
</dbReference>
<dbReference type="PROSITE" id="PS51194">
    <property type="entry name" value="HELICASE_CTER"/>
    <property type="match status" value="1"/>
</dbReference>
<evidence type="ECO:0000313" key="22">
    <source>
        <dbReference type="Proteomes" id="UP001265746"/>
    </source>
</evidence>
<feature type="compositionally biased region" description="Basic and acidic residues" evidence="15">
    <location>
        <begin position="1250"/>
        <end position="1259"/>
    </location>
</feature>
<dbReference type="Gene3D" id="3.40.50.300">
    <property type="entry name" value="P-loop containing nucleotide triphosphate hydrolases"/>
    <property type="match status" value="2"/>
</dbReference>
<keyword evidence="10" id="KW-0460">Magnesium</keyword>
<dbReference type="SUPFAM" id="SSF52540">
    <property type="entry name" value="P-loop containing nucleoside triphosphate hydrolases"/>
    <property type="match status" value="1"/>
</dbReference>
<evidence type="ECO:0000259" key="16">
    <source>
        <dbReference type="PROSITE" id="PS50137"/>
    </source>
</evidence>
<evidence type="ECO:0000259" key="17">
    <source>
        <dbReference type="PROSITE" id="PS50142"/>
    </source>
</evidence>
<gene>
    <name evidence="21" type="ORF">N8I77_005934</name>
</gene>
<dbReference type="GO" id="GO:0051607">
    <property type="term" value="P:defense response to virus"/>
    <property type="evidence" value="ECO:0007669"/>
    <property type="project" value="UniProtKB-KW"/>
</dbReference>
<proteinExistence type="inferred from homology"/>
<dbReference type="PROSITE" id="PS51327">
    <property type="entry name" value="DICER_DSRBF"/>
    <property type="match status" value="1"/>
</dbReference>
<evidence type="ECO:0000256" key="13">
    <source>
        <dbReference type="ARBA" id="ARBA00023211"/>
    </source>
</evidence>
<dbReference type="GO" id="GO:0004386">
    <property type="term" value="F:helicase activity"/>
    <property type="evidence" value="ECO:0007669"/>
    <property type="project" value="UniProtKB-KW"/>
</dbReference>
<dbReference type="Pfam" id="PF03368">
    <property type="entry name" value="Dicer_dimer"/>
    <property type="match status" value="1"/>
</dbReference>
<sequence>MAHYSDSSGSSEDLDDAINEALAAGDPLGLSWQAESEPDEVPAGDSKEPTSMTSRAYQLEMLDASLNENVIVAQDTGSGKTQVAVLRIRAELERMPSEKLIWFLAPTVSLCAQQFGVIKTQIPSILSKIITGSEKVDSWSKSTWEGVLVNVQLVVTTHQVLLDALMHGFVHISSLALIIFDEAHNCTKNHPGSRIMKEFYREAKDEDKPVPHILGLTASPVIRSDISSLEDLENTLDAICRSPTRHREELLAHTQRPLMFNVQYKSKSRILRNEYTESISKLHNAFANLDIKEDPYIQWLCAQGTDRSKRKLYDAVMKQETYIQRTKRAFCRRSIEISRDMGSWAADWYIFEAISRFLDGVKKQGVTSQSYKDAEVVYMARIFQNARIDPPLGTYDDSALSQKVRQLIDVLVRYEGDARGIVFVKERATSVVVAHLLKIHPEVSKRYLVGTMVGTSFVPGVKQDFLDLAEKNYSISLEAFRAGRLNLLVATSVLEEGIDVPACNLVVCMDKPANLKSFIQRRGRARRGESHLYLFEEMEDVESRTQWSLLEAEMKRWYQDDQRELQTLRELEDSEDPDYPDLRVESTGARLTINDAKSHLDHFCATLTSRKFVDFSPDYIIEKVMDEQAQPGTPNLLKATVLLPVSLPPDVRQATSSRTWIAESNACKDAAFQAYKALYYAGLVDEHLLPLKEKDLGVDIEGRPGMTEANAQFLPWVDVAHAWRTEEVTLYRHSLRLLDQSNFVKCELQLVLPVLLTQMSKVTLYLDHKSHRVLHIDKGVVLEDTDESVDVTSALLSSAYKHRRYDIRQGDFAVQLRSPKGALSSECSSAPFDLDSVTDNRPRGLIRDMHDHPYRFECVLMSKPAVESIQKTYKGFDEDPEDIPYVIVNKYPRGPGSFHQPLPPQQPPSTKPYSRVLSVKDSTIDDIPLEYTELGLLTPSMIHYIELYLIAGELLQTLLAPLQLSDISMVVDAICATSARTPTNYERIEFLGDSILKLCTTVNVAATNLRMPEGLLSRLKDRMVCNARLCRAACESGLDQFIVSNQLSLKGKGGGERWRPPYISDLLEHPSEAAKKRVMSSKTLADVVESVIGVSYVDGGLPKALKCMSLFLGESQFQDFESTRKVLFEAAEPKNIALPAIYKPLEESIGYIFKEKALLIEAITHPSYNVPGVYTYERLEFIGDAILDHIIVEELFAKDPEALQNWEMHLLRTALVNGDILGFLVMEWGPKLSSNDVVVDDGSGSEDENNGGRRSPDLKPVEITSPLWSFMRYQSFELTVEREATCKRHAELREQILEAIHSGTHYPWALLARLHAPKFFSDLYEALLGAIWVDSGSFDACKAFIGRSGLLPYLNRLRWASVHVLHPKEELGRLANSETVTYVLSETEGKDVESGRFGCKVILGEREVVSVNGAQYREEAKVQAATEAVAVLAAGIL</sequence>
<keyword evidence="9" id="KW-0067">ATP-binding</keyword>
<keyword evidence="6" id="KW-0547">Nucleotide-binding</keyword>
<keyword evidence="11 14" id="KW-0694">RNA-binding</keyword>
<dbReference type="PROSITE" id="PS51192">
    <property type="entry name" value="HELICASE_ATP_BIND_1"/>
    <property type="match status" value="1"/>
</dbReference>
<dbReference type="GO" id="GO:0004525">
    <property type="term" value="F:ribonuclease III activity"/>
    <property type="evidence" value="ECO:0007669"/>
    <property type="project" value="InterPro"/>
</dbReference>
<feature type="domain" description="DRBM" evidence="16">
    <location>
        <begin position="1366"/>
        <end position="1434"/>
    </location>
</feature>
<feature type="domain" description="Dicer dsRNA-binding fold" evidence="20">
    <location>
        <begin position="596"/>
        <end position="698"/>
    </location>
</feature>
<keyword evidence="5" id="KW-0677">Repeat</keyword>
<dbReference type="PANTHER" id="PTHR14950">
    <property type="entry name" value="DICER-RELATED"/>
    <property type="match status" value="1"/>
</dbReference>
<evidence type="ECO:0000259" key="19">
    <source>
        <dbReference type="PROSITE" id="PS51194"/>
    </source>
</evidence>
<dbReference type="CDD" id="cd18802">
    <property type="entry name" value="SF2_C_dicer"/>
    <property type="match status" value="1"/>
</dbReference>
<keyword evidence="3" id="KW-0930">Antiviral protein</keyword>
<dbReference type="GO" id="GO:0046872">
    <property type="term" value="F:metal ion binding"/>
    <property type="evidence" value="ECO:0007669"/>
    <property type="project" value="UniProtKB-KW"/>
</dbReference>
<keyword evidence="22" id="KW-1185">Reference proteome</keyword>
<keyword evidence="4" id="KW-0479">Metal-binding</keyword>
<dbReference type="SUPFAM" id="SSF69065">
    <property type="entry name" value="RNase III domain-like"/>
    <property type="match status" value="2"/>
</dbReference>
<evidence type="ECO:0000256" key="9">
    <source>
        <dbReference type="ARBA" id="ARBA00022840"/>
    </source>
</evidence>
<dbReference type="CDD" id="cd00593">
    <property type="entry name" value="RIBOc"/>
    <property type="match status" value="2"/>
</dbReference>
<evidence type="ECO:0000256" key="8">
    <source>
        <dbReference type="ARBA" id="ARBA00022806"/>
    </source>
</evidence>
<feature type="region of interest" description="Disordered" evidence="15">
    <location>
        <begin position="1239"/>
        <end position="1259"/>
    </location>
</feature>
<dbReference type="GO" id="GO:0050688">
    <property type="term" value="P:regulation of defense response to virus"/>
    <property type="evidence" value="ECO:0007669"/>
    <property type="project" value="UniProtKB-KW"/>
</dbReference>
<dbReference type="Pfam" id="PF00636">
    <property type="entry name" value="Ribonuclease_3"/>
    <property type="match status" value="2"/>
</dbReference>
<evidence type="ECO:0000256" key="3">
    <source>
        <dbReference type="ARBA" id="ARBA00022721"/>
    </source>
</evidence>
<keyword evidence="12" id="KW-0051">Antiviral defense</keyword>
<evidence type="ECO:0000256" key="4">
    <source>
        <dbReference type="ARBA" id="ARBA00022723"/>
    </source>
</evidence>
<comment type="cofactor">
    <cofactor evidence="2">
        <name>Mg(2+)</name>
        <dbReference type="ChEBI" id="CHEBI:18420"/>
    </cofactor>
</comment>
<feature type="region of interest" description="Disordered" evidence="15">
    <location>
        <begin position="1"/>
        <end position="20"/>
    </location>
</feature>
<name>A0AAD9SI51_PHOAM</name>
<dbReference type="EMBL" id="JAUJFL010000003">
    <property type="protein sequence ID" value="KAK2607241.1"/>
    <property type="molecule type" value="Genomic_DNA"/>
</dbReference>
<dbReference type="InterPro" id="IPR027417">
    <property type="entry name" value="P-loop_NTPase"/>
</dbReference>
<dbReference type="GO" id="GO:0030422">
    <property type="term" value="P:siRNA processing"/>
    <property type="evidence" value="ECO:0007669"/>
    <property type="project" value="TreeGrafter"/>
</dbReference>
<evidence type="ECO:0000256" key="2">
    <source>
        <dbReference type="ARBA" id="ARBA00001946"/>
    </source>
</evidence>
<feature type="domain" description="Helicase ATP-binding" evidence="18">
    <location>
        <begin position="61"/>
        <end position="238"/>
    </location>
</feature>
<accession>A0AAD9SI51</accession>
<evidence type="ECO:0000256" key="14">
    <source>
        <dbReference type="PROSITE-ProRule" id="PRU00657"/>
    </source>
</evidence>
<dbReference type="PANTHER" id="PTHR14950:SF37">
    <property type="entry name" value="ENDORIBONUCLEASE DICER"/>
    <property type="match status" value="1"/>
</dbReference>
<comment type="similarity">
    <text evidence="14">Belongs to the helicase family. Dicer subfamily.</text>
</comment>
<protein>
    <recommendedName>
        <fullName evidence="23">Dicer-like protein 2</fullName>
    </recommendedName>
</protein>
<dbReference type="InterPro" id="IPR000999">
    <property type="entry name" value="RNase_III_dom"/>
</dbReference>
<dbReference type="InterPro" id="IPR005034">
    <property type="entry name" value="Dicer_dimerisation"/>
</dbReference>
<dbReference type="SUPFAM" id="SSF54768">
    <property type="entry name" value="dsRNA-binding domain-like"/>
    <property type="match status" value="1"/>
</dbReference>
<dbReference type="Pfam" id="PF00271">
    <property type="entry name" value="Helicase_C"/>
    <property type="match status" value="1"/>
</dbReference>
<dbReference type="GO" id="GO:0003723">
    <property type="term" value="F:RNA binding"/>
    <property type="evidence" value="ECO:0007669"/>
    <property type="project" value="UniProtKB-UniRule"/>
</dbReference>
<comment type="cofactor">
    <cofactor evidence="1">
        <name>Mn(2+)</name>
        <dbReference type="ChEBI" id="CHEBI:29035"/>
    </cofactor>
</comment>
<dbReference type="SMART" id="SM00487">
    <property type="entry name" value="DEXDc"/>
    <property type="match status" value="1"/>
</dbReference>
<keyword evidence="8" id="KW-0347">Helicase</keyword>
<evidence type="ECO:0000313" key="21">
    <source>
        <dbReference type="EMBL" id="KAK2607241.1"/>
    </source>
</evidence>
<dbReference type="SMART" id="SM00535">
    <property type="entry name" value="RIBOc"/>
    <property type="match status" value="2"/>
</dbReference>
<dbReference type="CDD" id="cd18034">
    <property type="entry name" value="DEXHc_dicer"/>
    <property type="match status" value="1"/>
</dbReference>
<evidence type="ECO:0000256" key="1">
    <source>
        <dbReference type="ARBA" id="ARBA00001936"/>
    </source>
</evidence>
<evidence type="ECO:0000256" key="10">
    <source>
        <dbReference type="ARBA" id="ARBA00022842"/>
    </source>
</evidence>
<comment type="caution">
    <text evidence="21">The sequence shown here is derived from an EMBL/GenBank/DDBJ whole genome shotgun (WGS) entry which is preliminary data.</text>
</comment>
<dbReference type="Pfam" id="PF00270">
    <property type="entry name" value="DEAD"/>
    <property type="match status" value="1"/>
</dbReference>
<dbReference type="PROSITE" id="PS50142">
    <property type="entry name" value="RNASE_3_2"/>
    <property type="match status" value="2"/>
</dbReference>
<feature type="compositionally biased region" description="Low complexity" evidence="15">
    <location>
        <begin position="1"/>
        <end position="11"/>
    </location>
</feature>